<dbReference type="InterPro" id="IPR002504">
    <property type="entry name" value="NADK"/>
</dbReference>
<dbReference type="AlphaFoldDB" id="A0A0E3M9C0"/>
<dbReference type="Pfam" id="PF01513">
    <property type="entry name" value="NAD_kinase"/>
    <property type="match status" value="1"/>
</dbReference>
<dbReference type="STRING" id="1548.CSCA_2263"/>
<evidence type="ECO:0000313" key="2">
    <source>
        <dbReference type="Proteomes" id="UP000033115"/>
    </source>
</evidence>
<dbReference type="HOGENOM" id="CLU_786821_0_0_9"/>
<dbReference type="EMBL" id="CP009933">
    <property type="protein sequence ID" value="AKA69388.1"/>
    <property type="molecule type" value="Genomic_DNA"/>
</dbReference>
<gene>
    <name evidence="1" type="ORF">CSCA_2263</name>
</gene>
<keyword evidence="2" id="KW-1185">Reference proteome</keyword>
<name>A0A0E3M9C0_CLOSL</name>
<proteinExistence type="predicted"/>
<dbReference type="InterPro" id="IPR017438">
    <property type="entry name" value="ATP-NAD_kinase_N"/>
</dbReference>
<dbReference type="GO" id="GO:0005524">
    <property type="term" value="F:ATP binding"/>
    <property type="evidence" value="ECO:0007669"/>
    <property type="project" value="UniProtKB-ARBA"/>
</dbReference>
<dbReference type="Gene3D" id="3.40.50.10330">
    <property type="entry name" value="Probable inorganic polyphosphate/atp-NAD kinase, domain 1"/>
    <property type="match status" value="1"/>
</dbReference>
<dbReference type="PIRSF" id="PIRSF018567">
    <property type="entry name" value="AcoX"/>
    <property type="match status" value="1"/>
</dbReference>
<dbReference type="GO" id="GO:0003951">
    <property type="term" value="F:NAD+ kinase activity"/>
    <property type="evidence" value="ECO:0007669"/>
    <property type="project" value="InterPro"/>
</dbReference>
<dbReference type="SUPFAM" id="SSF111331">
    <property type="entry name" value="NAD kinase/diacylglycerol kinase-like"/>
    <property type="match status" value="1"/>
</dbReference>
<organism evidence="1 2">
    <name type="scientific">Clostridium scatologenes</name>
    <dbReference type="NCBI Taxonomy" id="1548"/>
    <lineage>
        <taxon>Bacteria</taxon>
        <taxon>Bacillati</taxon>
        <taxon>Bacillota</taxon>
        <taxon>Clostridia</taxon>
        <taxon>Eubacteriales</taxon>
        <taxon>Clostridiaceae</taxon>
        <taxon>Clostridium</taxon>
    </lineage>
</organism>
<sequence>MNKVGIIANPSSGKDIRRLVSHATTVDNNEKINIVERIILSAQALGVKSFYIMPDTYQIGYKAEDNLSTLGELTAQISILDMEISDTLYDTMNAVGKMEELEVDCIVVLGGDGTSRAVAKVIKDIPIISLSTGTNNVYPEMIEGTVAGMAAGVIASKEFYVNEICFKDKRIEIYKDGKLLDIALVDLVISKNLYVGSKAIWNVEDILKIIVSRSHPASIGFSAIVGCKMIVSKNDDFGASVDLTNNKDKIIAPIAVGIVKPIFIEEPEIINLNVNYEFISKEDGTIALDGEREITFKAGERFVFKITRNGPLHVDIVKALEIAQKNGFFRIS</sequence>
<evidence type="ECO:0000313" key="1">
    <source>
        <dbReference type="EMBL" id="AKA69388.1"/>
    </source>
</evidence>
<dbReference type="InterPro" id="IPR011391">
    <property type="entry name" value="AcoX_kinase"/>
</dbReference>
<protein>
    <submittedName>
        <fullName evidence="1">ATP-NAD kinase</fullName>
    </submittedName>
</protein>
<dbReference type="KEGG" id="csq:CSCA_2263"/>
<reference evidence="1 2" key="1">
    <citation type="journal article" date="2015" name="J. Biotechnol.">
        <title>Complete genome sequence of a malodorant-producing acetogen, Clostridium scatologenes ATCC 25775(T).</title>
        <authorList>
            <person name="Zhu Z."/>
            <person name="Guo T."/>
            <person name="Zheng H."/>
            <person name="Song T."/>
            <person name="Ouyang P."/>
            <person name="Xie J."/>
        </authorList>
    </citation>
    <scope>NUCLEOTIDE SEQUENCE [LARGE SCALE GENOMIC DNA]</scope>
    <source>
        <strain evidence="1 2">ATCC 25775</strain>
    </source>
</reference>
<dbReference type="GO" id="GO:0006741">
    <property type="term" value="P:NADP+ biosynthetic process"/>
    <property type="evidence" value="ECO:0007669"/>
    <property type="project" value="InterPro"/>
</dbReference>
<dbReference type="RefSeq" id="WP_029163126.1">
    <property type="nucleotide sequence ID" value="NZ_CP009933.1"/>
</dbReference>
<dbReference type="InterPro" id="IPR039065">
    <property type="entry name" value="AcoX-like"/>
</dbReference>
<dbReference type="PANTHER" id="PTHR40697">
    <property type="entry name" value="ACETOIN CATABOLISM PROTEIN X"/>
    <property type="match status" value="1"/>
</dbReference>
<dbReference type="GO" id="GO:0051287">
    <property type="term" value="F:NAD binding"/>
    <property type="evidence" value="ECO:0007669"/>
    <property type="project" value="UniProtKB-ARBA"/>
</dbReference>
<keyword evidence="1" id="KW-0808">Transferase</keyword>
<keyword evidence="1" id="KW-0418">Kinase</keyword>
<accession>A0A0E3M9C0</accession>
<dbReference type="PANTHER" id="PTHR40697:SF3">
    <property type="entry name" value="ACETOIN CATABOLISM PROTEIN X"/>
    <property type="match status" value="1"/>
</dbReference>
<dbReference type="InterPro" id="IPR016064">
    <property type="entry name" value="NAD/diacylglycerol_kinase_sf"/>
</dbReference>
<dbReference type="Proteomes" id="UP000033115">
    <property type="component" value="Chromosome"/>
</dbReference>